<accession>A0A565BHN6</accession>
<proteinExistence type="predicted"/>
<sequence>MSYFDIPVDPTMIISKTLTKIDVTGNITLPAKQVMSVLTMMNDATPEKLQNGIEVEVVDIMETDIYHVTTPGIISGMVGVL</sequence>
<dbReference type="Proteomes" id="UP000489600">
    <property type="component" value="Unassembled WGS sequence"/>
</dbReference>
<name>A0A565BHN6_9BRAS</name>
<gene>
    <name evidence="1" type="ORF">ANE_LOCUS11121</name>
</gene>
<keyword evidence="2" id="KW-1185">Reference proteome</keyword>
<reference evidence="1" key="1">
    <citation type="submission" date="2019-07" db="EMBL/GenBank/DDBJ databases">
        <authorList>
            <person name="Dittberner H."/>
        </authorList>
    </citation>
    <scope>NUCLEOTIDE SEQUENCE [LARGE SCALE GENOMIC DNA]</scope>
</reference>
<evidence type="ECO:0000313" key="2">
    <source>
        <dbReference type="Proteomes" id="UP000489600"/>
    </source>
</evidence>
<protein>
    <submittedName>
        <fullName evidence="1">Uncharacterized protein</fullName>
    </submittedName>
</protein>
<comment type="caution">
    <text evidence="1">The sequence shown here is derived from an EMBL/GenBank/DDBJ whole genome shotgun (WGS) entry which is preliminary data.</text>
</comment>
<organism evidence="1 2">
    <name type="scientific">Arabis nemorensis</name>
    <dbReference type="NCBI Taxonomy" id="586526"/>
    <lineage>
        <taxon>Eukaryota</taxon>
        <taxon>Viridiplantae</taxon>
        <taxon>Streptophyta</taxon>
        <taxon>Embryophyta</taxon>
        <taxon>Tracheophyta</taxon>
        <taxon>Spermatophyta</taxon>
        <taxon>Magnoliopsida</taxon>
        <taxon>eudicotyledons</taxon>
        <taxon>Gunneridae</taxon>
        <taxon>Pentapetalae</taxon>
        <taxon>rosids</taxon>
        <taxon>malvids</taxon>
        <taxon>Brassicales</taxon>
        <taxon>Brassicaceae</taxon>
        <taxon>Arabideae</taxon>
        <taxon>Arabis</taxon>
    </lineage>
</organism>
<evidence type="ECO:0000313" key="1">
    <source>
        <dbReference type="EMBL" id="VVB00677.1"/>
    </source>
</evidence>
<dbReference type="AlphaFoldDB" id="A0A565BHN6"/>
<dbReference type="EMBL" id="CABITT030000004">
    <property type="protein sequence ID" value="VVB00677.1"/>
    <property type="molecule type" value="Genomic_DNA"/>
</dbReference>